<organism evidence="1 2">
    <name type="scientific">Bradyrhizobium macuxiense</name>
    <dbReference type="NCBI Taxonomy" id="1755647"/>
    <lineage>
        <taxon>Bacteria</taxon>
        <taxon>Pseudomonadati</taxon>
        <taxon>Pseudomonadota</taxon>
        <taxon>Alphaproteobacteria</taxon>
        <taxon>Hyphomicrobiales</taxon>
        <taxon>Nitrobacteraceae</taxon>
        <taxon>Bradyrhizobium</taxon>
    </lineage>
</organism>
<evidence type="ECO:0000313" key="2">
    <source>
        <dbReference type="Proteomes" id="UP000321304"/>
    </source>
</evidence>
<gene>
    <name evidence="1" type="ORF">FBZ93_12719</name>
</gene>
<reference evidence="1 2" key="1">
    <citation type="submission" date="2019-06" db="EMBL/GenBank/DDBJ databases">
        <title>Genomic Encyclopedia of Type Strains, Phase IV (KMG-V): Genome sequencing to study the core and pangenomes of soil and plant-associated prokaryotes.</title>
        <authorList>
            <person name="Whitman W."/>
        </authorList>
    </citation>
    <scope>NUCLEOTIDE SEQUENCE [LARGE SCALE GENOMIC DNA]</scope>
    <source>
        <strain evidence="1 2">BR 10355</strain>
    </source>
</reference>
<accession>A0A560KUE1</accession>
<evidence type="ECO:0000313" key="1">
    <source>
        <dbReference type="EMBL" id="TWB86805.1"/>
    </source>
</evidence>
<dbReference type="EMBL" id="VITY01000027">
    <property type="protein sequence ID" value="TWB86805.1"/>
    <property type="molecule type" value="Genomic_DNA"/>
</dbReference>
<name>A0A560KUE1_9BRAD</name>
<comment type="caution">
    <text evidence="1">The sequence shown here is derived from an EMBL/GenBank/DDBJ whole genome shotgun (WGS) entry which is preliminary data.</text>
</comment>
<dbReference type="AlphaFoldDB" id="A0A560KUE1"/>
<keyword evidence="2" id="KW-1185">Reference proteome</keyword>
<proteinExistence type="predicted"/>
<protein>
    <submittedName>
        <fullName evidence="1">DDE family transposase</fullName>
    </submittedName>
</protein>
<sequence>MPMPLSMPSPTGKSPRSFLPIPAARFRCCVIFALYCERNLVERFFNKLNHFGAIATRYDKLARNFLAGAYLASAFSLLN</sequence>
<dbReference type="Proteomes" id="UP000321304">
    <property type="component" value="Unassembled WGS sequence"/>
</dbReference>